<evidence type="ECO:0000313" key="2">
    <source>
        <dbReference type="EMBL" id="CAA7046123.1"/>
    </source>
</evidence>
<comment type="caution">
    <text evidence="2">The sequence shown here is derived from an EMBL/GenBank/DDBJ whole genome shotgun (WGS) entry which is preliminary data.</text>
</comment>
<evidence type="ECO:0000256" key="1">
    <source>
        <dbReference type="SAM" id="MobiDB-lite"/>
    </source>
</evidence>
<accession>A0A6D2K388</accession>
<feature type="compositionally biased region" description="Polar residues" evidence="1">
    <location>
        <begin position="195"/>
        <end position="206"/>
    </location>
</feature>
<keyword evidence="3" id="KW-1185">Reference proteome</keyword>
<evidence type="ECO:0000313" key="3">
    <source>
        <dbReference type="Proteomes" id="UP000467841"/>
    </source>
</evidence>
<gene>
    <name evidence="2" type="ORF">MERR_LOCUS33358</name>
</gene>
<dbReference type="AlphaFoldDB" id="A0A6D2K388"/>
<feature type="region of interest" description="Disordered" evidence="1">
    <location>
        <begin position="1"/>
        <end position="100"/>
    </location>
</feature>
<dbReference type="Proteomes" id="UP000467841">
    <property type="component" value="Unassembled WGS sequence"/>
</dbReference>
<feature type="region of interest" description="Disordered" evidence="1">
    <location>
        <begin position="119"/>
        <end position="208"/>
    </location>
</feature>
<name>A0A6D2K388_9BRAS</name>
<protein>
    <submittedName>
        <fullName evidence="2">Uncharacterized protein</fullName>
    </submittedName>
</protein>
<feature type="compositionally biased region" description="Polar residues" evidence="1">
    <location>
        <begin position="158"/>
        <end position="169"/>
    </location>
</feature>
<feature type="compositionally biased region" description="Low complexity" evidence="1">
    <location>
        <begin position="21"/>
        <end position="36"/>
    </location>
</feature>
<proteinExistence type="predicted"/>
<organism evidence="2 3">
    <name type="scientific">Microthlaspi erraticum</name>
    <dbReference type="NCBI Taxonomy" id="1685480"/>
    <lineage>
        <taxon>Eukaryota</taxon>
        <taxon>Viridiplantae</taxon>
        <taxon>Streptophyta</taxon>
        <taxon>Embryophyta</taxon>
        <taxon>Tracheophyta</taxon>
        <taxon>Spermatophyta</taxon>
        <taxon>Magnoliopsida</taxon>
        <taxon>eudicotyledons</taxon>
        <taxon>Gunneridae</taxon>
        <taxon>Pentapetalae</taxon>
        <taxon>rosids</taxon>
        <taxon>malvids</taxon>
        <taxon>Brassicales</taxon>
        <taxon>Brassicaceae</taxon>
        <taxon>Coluteocarpeae</taxon>
        <taxon>Microthlaspi</taxon>
    </lineage>
</organism>
<feature type="compositionally biased region" description="Basic and acidic residues" evidence="1">
    <location>
        <begin position="141"/>
        <end position="156"/>
    </location>
</feature>
<reference evidence="2" key="1">
    <citation type="submission" date="2020-01" db="EMBL/GenBank/DDBJ databases">
        <authorList>
            <person name="Mishra B."/>
        </authorList>
    </citation>
    <scope>NUCLEOTIDE SEQUENCE [LARGE SCALE GENOMIC DNA]</scope>
</reference>
<dbReference type="EMBL" id="CACVBM020001340">
    <property type="protein sequence ID" value="CAA7046123.1"/>
    <property type="molecule type" value="Genomic_DNA"/>
</dbReference>
<sequence>MARANNKYTSINYNHILQKDAPSSSSPASYSSVARSNGRMLVLTKPSPKPLRPPSAAATTTTPPPLSLAPRIPDQAVSDPDPDQISLRPLGHTGPGSSLSCAARTQEIDKFQGVLAPAPISVSSNPNPNRFVPPHLRPGFVRKDEKLELDSSRVRDPNPSQRSPYQEQPRQGHFGYGQPGRPKSGGYERIRTDPRSTGNRPGTSGWYSHCSPLSHMIHSV</sequence>
<feature type="compositionally biased region" description="Polar residues" evidence="1">
    <location>
        <begin position="1"/>
        <end position="15"/>
    </location>
</feature>
<dbReference type="OrthoDB" id="1937549at2759"/>